<dbReference type="CDD" id="cd02440">
    <property type="entry name" value="AdoMet_MTases"/>
    <property type="match status" value="1"/>
</dbReference>
<evidence type="ECO:0000256" key="3">
    <source>
        <dbReference type="ARBA" id="ARBA00022679"/>
    </source>
</evidence>
<evidence type="ECO:0008006" key="8">
    <source>
        <dbReference type="Google" id="ProtNLM"/>
    </source>
</evidence>
<feature type="region of interest" description="Disordered" evidence="5">
    <location>
        <begin position="1"/>
        <end position="29"/>
    </location>
</feature>
<evidence type="ECO:0000256" key="2">
    <source>
        <dbReference type="ARBA" id="ARBA00022603"/>
    </source>
</evidence>
<dbReference type="PROSITE" id="PS51585">
    <property type="entry name" value="SAM_MT_TPMT"/>
    <property type="match status" value="1"/>
</dbReference>
<dbReference type="Pfam" id="PF05724">
    <property type="entry name" value="TPMT"/>
    <property type="match status" value="1"/>
</dbReference>
<dbReference type="EMBL" id="AYSA01000391">
    <property type="protein sequence ID" value="ESZ92363.1"/>
    <property type="molecule type" value="Genomic_DNA"/>
</dbReference>
<dbReference type="InterPro" id="IPR029063">
    <property type="entry name" value="SAM-dependent_MTases_sf"/>
</dbReference>
<dbReference type="Proteomes" id="UP000019487">
    <property type="component" value="Unassembled WGS sequence"/>
</dbReference>
<gene>
    <name evidence="6" type="ORF">SBOR_7247</name>
</gene>
<keyword evidence="4" id="KW-0949">S-adenosyl-L-methionine</keyword>
<sequence>MSSNTGSSLSNVRSLLRDQFEGQDPADHGEKWDELWKNKFTPWDNDSPNPALIDVLNEREDLVPKIADGPKKKALVAGCGKGYDVLLLSAMGYDAYGLDISETGLQGARDTEKEKDGKGMYATKEGVKKGKVTWIFGDFFKDDFLINVEGEKSFDLIYDFTFGCALPPVLRPAWSKRYHELLSPEGRLICLEFPTTKSPSLGGPPWAMPPRIYEGHLSRPGEVLPYTEEGCELEVEKLGPSHQNGLQRIAHFHPKRTNEGGYGEDGTINDFISVWSH</sequence>
<evidence type="ECO:0000313" key="7">
    <source>
        <dbReference type="Proteomes" id="UP000019487"/>
    </source>
</evidence>
<dbReference type="GO" id="GO:0032259">
    <property type="term" value="P:methylation"/>
    <property type="evidence" value="ECO:0007669"/>
    <property type="project" value="UniProtKB-KW"/>
</dbReference>
<evidence type="ECO:0000256" key="5">
    <source>
        <dbReference type="SAM" id="MobiDB-lite"/>
    </source>
</evidence>
<protein>
    <recommendedName>
        <fullName evidence="8">Thiol methyltransferase</fullName>
    </recommendedName>
</protein>
<evidence type="ECO:0000313" key="6">
    <source>
        <dbReference type="EMBL" id="ESZ92363.1"/>
    </source>
</evidence>
<dbReference type="SUPFAM" id="SSF53335">
    <property type="entry name" value="S-adenosyl-L-methionine-dependent methyltransferases"/>
    <property type="match status" value="1"/>
</dbReference>
<feature type="compositionally biased region" description="Polar residues" evidence="5">
    <location>
        <begin position="1"/>
        <end position="13"/>
    </location>
</feature>
<dbReference type="OrthoDB" id="276151at2759"/>
<comment type="caution">
    <text evidence="6">The sequence shown here is derived from an EMBL/GenBank/DDBJ whole genome shotgun (WGS) entry which is preliminary data.</text>
</comment>
<dbReference type="STRING" id="1432307.W9C996"/>
<organism evidence="6 7">
    <name type="scientific">Sclerotinia borealis (strain F-4128)</name>
    <dbReference type="NCBI Taxonomy" id="1432307"/>
    <lineage>
        <taxon>Eukaryota</taxon>
        <taxon>Fungi</taxon>
        <taxon>Dikarya</taxon>
        <taxon>Ascomycota</taxon>
        <taxon>Pezizomycotina</taxon>
        <taxon>Leotiomycetes</taxon>
        <taxon>Helotiales</taxon>
        <taxon>Sclerotiniaceae</taxon>
        <taxon>Sclerotinia</taxon>
    </lineage>
</organism>
<evidence type="ECO:0000256" key="1">
    <source>
        <dbReference type="ARBA" id="ARBA00022553"/>
    </source>
</evidence>
<name>W9C996_SCLBF</name>
<keyword evidence="2" id="KW-0489">Methyltransferase</keyword>
<keyword evidence="3" id="KW-0808">Transferase</keyword>
<dbReference type="InterPro" id="IPR008854">
    <property type="entry name" value="TPMT"/>
</dbReference>
<dbReference type="GO" id="GO:0008757">
    <property type="term" value="F:S-adenosylmethionine-dependent methyltransferase activity"/>
    <property type="evidence" value="ECO:0007669"/>
    <property type="project" value="InterPro"/>
</dbReference>
<proteinExistence type="predicted"/>
<dbReference type="HOGENOM" id="CLU_056435_7_0_1"/>
<dbReference type="PANTHER" id="PTHR32183:SF11">
    <property type="entry name" value="THIOL METHYLTRANSFERASE 2-RELATED"/>
    <property type="match status" value="1"/>
</dbReference>
<dbReference type="AlphaFoldDB" id="W9C996"/>
<dbReference type="PANTHER" id="PTHR32183">
    <property type="match status" value="1"/>
</dbReference>
<accession>W9C996</accession>
<keyword evidence="7" id="KW-1185">Reference proteome</keyword>
<feature type="compositionally biased region" description="Basic and acidic residues" evidence="5">
    <location>
        <begin position="15"/>
        <end position="29"/>
    </location>
</feature>
<keyword evidence="1" id="KW-0597">Phosphoprotein</keyword>
<dbReference type="Gene3D" id="3.40.50.150">
    <property type="entry name" value="Vaccinia Virus protein VP39"/>
    <property type="match status" value="1"/>
</dbReference>
<reference evidence="6 7" key="1">
    <citation type="journal article" date="2014" name="Genome Announc.">
        <title>Draft genome sequence of Sclerotinia borealis, a psychrophilic plant pathogenic fungus.</title>
        <authorList>
            <person name="Mardanov A.V."/>
            <person name="Beletsky A.V."/>
            <person name="Kadnikov V.V."/>
            <person name="Ignatov A.N."/>
            <person name="Ravin N.V."/>
        </authorList>
    </citation>
    <scope>NUCLEOTIDE SEQUENCE [LARGE SCALE GENOMIC DNA]</scope>
    <source>
        <strain evidence="7">F-4157</strain>
    </source>
</reference>
<evidence type="ECO:0000256" key="4">
    <source>
        <dbReference type="ARBA" id="ARBA00022691"/>
    </source>
</evidence>